<dbReference type="InterPro" id="IPR036150">
    <property type="entry name" value="Cyt_b/b6_C_sf"/>
</dbReference>
<keyword evidence="7 19" id="KW-0812">Transmembrane</keyword>
<dbReference type="Pfam" id="PF00033">
    <property type="entry name" value="Cytochrome_B"/>
    <property type="match status" value="1"/>
</dbReference>
<evidence type="ECO:0000256" key="15">
    <source>
        <dbReference type="ARBA" id="ARBA00023136"/>
    </source>
</evidence>
<evidence type="ECO:0000256" key="12">
    <source>
        <dbReference type="ARBA" id="ARBA00023004"/>
    </source>
</evidence>
<keyword evidence="5 18" id="KW-0349">Heme</keyword>
<dbReference type="PANTHER" id="PTHR19271:SF16">
    <property type="entry name" value="CYTOCHROME B"/>
    <property type="match status" value="1"/>
</dbReference>
<feature type="binding site" evidence="17">
    <location>
        <position position="202"/>
    </location>
    <ligand>
        <name>a ubiquinone</name>
        <dbReference type="ChEBI" id="CHEBI:16389"/>
    </ligand>
</feature>
<feature type="transmembrane region" description="Helical" evidence="19">
    <location>
        <begin position="30"/>
        <end position="57"/>
    </location>
</feature>
<keyword evidence="4 19" id="KW-0813">Transport</keyword>
<feature type="transmembrane region" description="Helical" evidence="19">
    <location>
        <begin position="289"/>
        <end position="308"/>
    </location>
</feature>
<feature type="transmembrane region" description="Helical" evidence="19">
    <location>
        <begin position="141"/>
        <end position="165"/>
    </location>
</feature>
<keyword evidence="11 19" id="KW-1133">Transmembrane helix</keyword>
<keyword evidence="6 19" id="KW-0679">Respiratory chain</keyword>
<evidence type="ECO:0000256" key="1">
    <source>
        <dbReference type="ARBA" id="ARBA00002566"/>
    </source>
</evidence>
<accession>M9UY64</accession>
<dbReference type="PROSITE" id="PS51002">
    <property type="entry name" value="CYTB_NTER"/>
    <property type="match status" value="1"/>
</dbReference>
<dbReference type="Pfam" id="PF00032">
    <property type="entry name" value="Cytochrom_B_C"/>
    <property type="match status" value="1"/>
</dbReference>
<evidence type="ECO:0000256" key="4">
    <source>
        <dbReference type="ARBA" id="ARBA00022448"/>
    </source>
</evidence>
<reference evidence="22" key="1">
    <citation type="journal article" date="2014" name="Mitochondrial DNA">
        <title>Complete mitochondrial genome of the common cuttlefish Sepia pharaonis (Sepioidea, Sepiidae).</title>
        <authorList>
            <person name="Wang W."/>
            <person name="Guo B."/>
            <person name="Li J."/>
            <person name="Qi P."/>
            <person name="Wu C."/>
        </authorList>
    </citation>
    <scope>NUCLEOTIDE SEQUENCE</scope>
</reference>
<dbReference type="PROSITE" id="PS51003">
    <property type="entry name" value="CYTB_CTER"/>
    <property type="match status" value="1"/>
</dbReference>
<dbReference type="SUPFAM" id="SSF81342">
    <property type="entry name" value="Transmembrane di-heme cytochromes"/>
    <property type="match status" value="1"/>
</dbReference>
<dbReference type="InterPro" id="IPR005798">
    <property type="entry name" value="Cyt_b/b6_C"/>
</dbReference>
<evidence type="ECO:0000313" key="22">
    <source>
        <dbReference type="EMBL" id="AGJ71777.1"/>
    </source>
</evidence>
<sequence>MLSSLRKNHPILKIVSGSVVDLPSPINLSVWWNFGSLLGLCLIVQIVSGLFLAMHYTSCVEMAFDSVIHIMRDVNYGWVLRYMHANGASFFFVCLYFHVARGIYYKSFMMIETWNIGIILLFLVMATAFVGYVLPWGQMSFWGATVITNLVSAIPYVGEMVVYWIWGGFSVDNATLSRFFCFHFLLPFLLVGLVILHLIFLHQSGSNNPLGVNSDLNKIPFHQYYSYKDLFGFFVLLLFLVEISLLWPNVLGDSENFIPANPLVTPLHIKPEWYFLFAYAILRSIPSKLGGVVSLVMSISVLFFLPFLHVKGCSGCIYNMFMQINFWLMVGCFFLLTWIGGCPVEYPYEGIGQVLSFMWFSIFLSRPLMDYLWLKVLDY</sequence>
<dbReference type="InterPro" id="IPR027387">
    <property type="entry name" value="Cytb/b6-like_sf"/>
</dbReference>
<comment type="function">
    <text evidence="1 19">Component of the ubiquinol-cytochrome c reductase complex (complex III or cytochrome b-c1 complex) that is part of the mitochondrial respiratory chain. The b-c1 complex mediates electron transfer from ubiquinol to cytochrome c. Contributes to the generation of a proton gradient across the mitochondrial membrane that is then used for ATP synthesis.</text>
</comment>
<keyword evidence="12 18" id="KW-0408">Iron</keyword>
<dbReference type="InterPro" id="IPR016174">
    <property type="entry name" value="Di-haem_cyt_TM"/>
</dbReference>
<evidence type="ECO:0000256" key="8">
    <source>
        <dbReference type="ARBA" id="ARBA00022723"/>
    </source>
</evidence>
<feature type="binding site" description="axial binding residue" evidence="18">
    <location>
        <position position="84"/>
    </location>
    <ligand>
        <name>heme b</name>
        <dbReference type="ChEBI" id="CHEBI:60344"/>
        <label>b562</label>
    </ligand>
    <ligandPart>
        <name>Fe</name>
        <dbReference type="ChEBI" id="CHEBI:18248"/>
    </ligandPart>
</feature>
<feature type="binding site" description="axial binding residue" evidence="18">
    <location>
        <position position="183"/>
    </location>
    <ligand>
        <name>heme b</name>
        <dbReference type="ChEBI" id="CHEBI:60344"/>
        <label>b562</label>
    </ligand>
    <ligandPart>
        <name>Fe</name>
        <dbReference type="ChEBI" id="CHEBI:18248"/>
    </ligandPart>
</feature>
<feature type="transmembrane region" description="Helical" evidence="19">
    <location>
        <begin position="78"/>
        <end position="99"/>
    </location>
</feature>
<dbReference type="InterPro" id="IPR030689">
    <property type="entry name" value="Cytochrome_b"/>
</dbReference>
<dbReference type="GeneID" id="15333741"/>
<gene>
    <name evidence="22" type="primary">CYTB</name>
</gene>
<feature type="domain" description="Cytochrome b/b6 C-terminal region profile" evidence="21">
    <location>
        <begin position="211"/>
        <end position="379"/>
    </location>
</feature>
<evidence type="ECO:0000256" key="9">
    <source>
        <dbReference type="ARBA" id="ARBA00022792"/>
    </source>
</evidence>
<evidence type="ECO:0000256" key="2">
    <source>
        <dbReference type="ARBA" id="ARBA00004448"/>
    </source>
</evidence>
<evidence type="ECO:0000256" key="13">
    <source>
        <dbReference type="ARBA" id="ARBA00023075"/>
    </source>
</evidence>
<evidence type="ECO:0000256" key="18">
    <source>
        <dbReference type="PIRSR" id="PIRSR038885-2"/>
    </source>
</evidence>
<dbReference type="InterPro" id="IPR048260">
    <property type="entry name" value="Cytochrome_b_C_euk/bac"/>
</dbReference>
<feature type="transmembrane region" description="Helical" evidence="19">
    <location>
        <begin position="230"/>
        <end position="247"/>
    </location>
</feature>
<evidence type="ECO:0000256" key="10">
    <source>
        <dbReference type="ARBA" id="ARBA00022982"/>
    </source>
</evidence>
<keyword evidence="8 18" id="KW-0479">Metal-binding</keyword>
<comment type="cofactor">
    <cofactor evidence="18">
        <name>heme</name>
        <dbReference type="ChEBI" id="CHEBI:30413"/>
    </cofactor>
    <text evidence="18">Binds 2 heme groups non-covalently.</text>
</comment>
<feature type="transmembrane region" description="Helical" evidence="19">
    <location>
        <begin position="114"/>
        <end position="134"/>
    </location>
</feature>
<keyword evidence="14 19" id="KW-0496">Mitochondrion</keyword>
<dbReference type="RefSeq" id="YP_007891052.1">
    <property type="nucleotide sequence ID" value="NC_021146.1"/>
</dbReference>
<organism evidence="22">
    <name type="scientific">Acanthosepion pharaonis</name>
    <name type="common">Pharaoh cuttlefish</name>
    <name type="synonym">Sepia pharaonis</name>
    <dbReference type="NCBI Taxonomy" id="158019"/>
    <lineage>
        <taxon>Eukaryota</taxon>
        <taxon>Metazoa</taxon>
        <taxon>Spiralia</taxon>
        <taxon>Lophotrochozoa</taxon>
        <taxon>Mollusca</taxon>
        <taxon>Cephalopoda</taxon>
        <taxon>Coleoidea</taxon>
        <taxon>Decapodiformes</taxon>
        <taxon>Sepiida</taxon>
        <taxon>Sepiina</taxon>
        <taxon>Sepiidae</taxon>
        <taxon>Acanthosepion</taxon>
    </lineage>
</organism>
<keyword evidence="15 19" id="KW-0472">Membrane</keyword>
<evidence type="ECO:0000256" key="6">
    <source>
        <dbReference type="ARBA" id="ARBA00022660"/>
    </source>
</evidence>
<evidence type="ECO:0000256" key="14">
    <source>
        <dbReference type="ARBA" id="ARBA00023128"/>
    </source>
</evidence>
<dbReference type="SUPFAM" id="SSF81648">
    <property type="entry name" value="a domain/subunit of cytochrome bc1 complex (Ubiquinol-cytochrome c reductase)"/>
    <property type="match status" value="1"/>
</dbReference>
<dbReference type="EMBL" id="KC632521">
    <property type="protein sequence ID" value="AGJ71777.1"/>
    <property type="molecule type" value="Genomic_DNA"/>
</dbReference>
<dbReference type="GO" id="GO:0046872">
    <property type="term" value="F:metal ion binding"/>
    <property type="evidence" value="ECO:0007669"/>
    <property type="project" value="UniProtKB-UniRule"/>
</dbReference>
<dbReference type="GO" id="GO:0016491">
    <property type="term" value="F:oxidoreductase activity"/>
    <property type="evidence" value="ECO:0007669"/>
    <property type="project" value="UniProtKB-UniRule"/>
</dbReference>
<feature type="binding site" description="axial binding residue" evidence="18">
    <location>
        <position position="197"/>
    </location>
    <ligand>
        <name>heme b</name>
        <dbReference type="ChEBI" id="CHEBI:60344"/>
        <label>b566</label>
    </ligand>
    <ligandPart>
        <name>Fe</name>
        <dbReference type="ChEBI" id="CHEBI:18248"/>
    </ligandPart>
</feature>
<dbReference type="GO" id="GO:0005743">
    <property type="term" value="C:mitochondrial inner membrane"/>
    <property type="evidence" value="ECO:0007669"/>
    <property type="project" value="UniProtKB-SubCell"/>
</dbReference>
<comment type="cofactor">
    <cofactor evidence="19">
        <name>heme b</name>
        <dbReference type="ChEBI" id="CHEBI:60344"/>
    </cofactor>
    <text evidence="19">Binds 2 heme groups non-covalently.</text>
</comment>
<evidence type="ECO:0000256" key="17">
    <source>
        <dbReference type="PIRSR" id="PIRSR038885-1"/>
    </source>
</evidence>
<protein>
    <recommendedName>
        <fullName evidence="3 19">Cytochrome b</fullName>
    </recommendedName>
</protein>
<dbReference type="InterPro" id="IPR048259">
    <property type="entry name" value="Cytochrome_b_N_euk/bac"/>
</dbReference>
<comment type="subcellular location">
    <subcellularLocation>
        <location evidence="2">Mitochondrion inner membrane</location>
        <topology evidence="2">Multi-pass membrane protein</topology>
    </subcellularLocation>
</comment>
<evidence type="ECO:0000259" key="21">
    <source>
        <dbReference type="PROSITE" id="PS51003"/>
    </source>
</evidence>
<evidence type="ECO:0000256" key="5">
    <source>
        <dbReference type="ARBA" id="ARBA00022617"/>
    </source>
</evidence>
<keyword evidence="10 19" id="KW-0249">Electron transport</keyword>
<keyword evidence="13" id="KW-0830">Ubiquinone</keyword>
<feature type="domain" description="Cytochrome b/b6 N-terminal region profile" evidence="20">
    <location>
        <begin position="1"/>
        <end position="210"/>
    </location>
</feature>
<feature type="transmembrane region" description="Helical" evidence="19">
    <location>
        <begin position="320"/>
        <end position="340"/>
    </location>
</feature>
<dbReference type="InterPro" id="IPR005797">
    <property type="entry name" value="Cyt_b/b6_N"/>
</dbReference>
<evidence type="ECO:0000256" key="3">
    <source>
        <dbReference type="ARBA" id="ARBA00013531"/>
    </source>
</evidence>
<dbReference type="PANTHER" id="PTHR19271">
    <property type="entry name" value="CYTOCHROME B"/>
    <property type="match status" value="1"/>
</dbReference>
<feature type="binding site" description="axial binding residue" evidence="18">
    <location>
        <position position="98"/>
    </location>
    <ligand>
        <name>heme b</name>
        <dbReference type="ChEBI" id="CHEBI:60344"/>
        <label>b566</label>
    </ligand>
    <ligandPart>
        <name>Fe</name>
        <dbReference type="ChEBI" id="CHEBI:18248"/>
    </ligandPart>
</feature>
<proteinExistence type="inferred from homology"/>
<dbReference type="GO" id="GO:0008121">
    <property type="term" value="F:quinol-cytochrome-c reductase activity"/>
    <property type="evidence" value="ECO:0007669"/>
    <property type="project" value="InterPro"/>
</dbReference>
<evidence type="ECO:0000256" key="16">
    <source>
        <dbReference type="ARBA" id="ARBA00061233"/>
    </source>
</evidence>
<name>M9UY64_ACAPH</name>
<dbReference type="GO" id="GO:0006122">
    <property type="term" value="P:mitochondrial electron transport, ubiquinol to cytochrome c"/>
    <property type="evidence" value="ECO:0007669"/>
    <property type="project" value="TreeGrafter"/>
</dbReference>
<dbReference type="Gene3D" id="1.20.810.10">
    <property type="entry name" value="Cytochrome Bc1 Complex, Chain C"/>
    <property type="match status" value="1"/>
</dbReference>
<dbReference type="PIRSF" id="PIRSF038885">
    <property type="entry name" value="COB"/>
    <property type="match status" value="1"/>
</dbReference>
<dbReference type="CDD" id="cd00290">
    <property type="entry name" value="cytochrome_b_C"/>
    <property type="match status" value="1"/>
</dbReference>
<keyword evidence="9" id="KW-0999">Mitochondrion inner membrane</keyword>
<geneLocation type="mitochondrion" evidence="22"/>
<dbReference type="CDD" id="cd00284">
    <property type="entry name" value="Cytochrome_b_N"/>
    <property type="match status" value="1"/>
</dbReference>
<feature type="transmembrane region" description="Helical" evidence="19">
    <location>
        <begin position="177"/>
        <end position="201"/>
    </location>
</feature>
<dbReference type="CTD" id="4519"/>
<evidence type="ECO:0000256" key="7">
    <source>
        <dbReference type="ARBA" id="ARBA00022692"/>
    </source>
</evidence>
<dbReference type="FunFam" id="1.20.810.10:FF:000002">
    <property type="entry name" value="Cytochrome b"/>
    <property type="match status" value="1"/>
</dbReference>
<dbReference type="AlphaFoldDB" id="M9UY64"/>
<comment type="similarity">
    <text evidence="16 19">Belongs to the cytochrome b family.</text>
</comment>
<evidence type="ECO:0000259" key="20">
    <source>
        <dbReference type="PROSITE" id="PS51002"/>
    </source>
</evidence>
<dbReference type="GO" id="GO:0045275">
    <property type="term" value="C:respiratory chain complex III"/>
    <property type="evidence" value="ECO:0007669"/>
    <property type="project" value="InterPro"/>
</dbReference>
<evidence type="ECO:0000256" key="11">
    <source>
        <dbReference type="ARBA" id="ARBA00022989"/>
    </source>
</evidence>
<evidence type="ECO:0000256" key="19">
    <source>
        <dbReference type="RuleBase" id="RU362117"/>
    </source>
</evidence>